<dbReference type="GO" id="GO:0030837">
    <property type="term" value="P:negative regulation of actin filament polymerization"/>
    <property type="evidence" value="ECO:0007669"/>
    <property type="project" value="InterPro"/>
</dbReference>
<keyword evidence="3 5" id="KW-0040">ANK repeat</keyword>
<evidence type="ECO:0000313" key="8">
    <source>
        <dbReference type="Proteomes" id="UP001460270"/>
    </source>
</evidence>
<dbReference type="SUPFAM" id="SSF48403">
    <property type="entry name" value="Ankyrin repeat"/>
    <property type="match status" value="1"/>
</dbReference>
<dbReference type="GO" id="GO:0005856">
    <property type="term" value="C:cytoskeleton"/>
    <property type="evidence" value="ECO:0007669"/>
    <property type="project" value="TreeGrafter"/>
</dbReference>
<comment type="caution">
    <text evidence="7">The sequence shown here is derived from an EMBL/GenBank/DDBJ whole genome shotgun (WGS) entry which is preliminary data.</text>
</comment>
<dbReference type="InterPro" id="IPR047184">
    <property type="entry name" value="KANK1-4"/>
</dbReference>
<dbReference type="PROSITE" id="PS50297">
    <property type="entry name" value="ANK_REP_REGION"/>
    <property type="match status" value="2"/>
</dbReference>
<feature type="region of interest" description="Disordered" evidence="6">
    <location>
        <begin position="188"/>
        <end position="212"/>
    </location>
</feature>
<dbReference type="SMART" id="SM00248">
    <property type="entry name" value="ANK"/>
    <property type="match status" value="5"/>
</dbReference>
<dbReference type="Proteomes" id="UP001460270">
    <property type="component" value="Unassembled WGS sequence"/>
</dbReference>
<accession>A0AAW0NL70</accession>
<feature type="region of interest" description="Disordered" evidence="6">
    <location>
        <begin position="688"/>
        <end position="711"/>
    </location>
</feature>
<reference evidence="8" key="1">
    <citation type="submission" date="2024-04" db="EMBL/GenBank/DDBJ databases">
        <title>Salinicola lusitanus LLJ914,a marine bacterium isolated from the Okinawa Trough.</title>
        <authorList>
            <person name="Li J."/>
        </authorList>
    </citation>
    <scope>NUCLEOTIDE SEQUENCE [LARGE SCALE GENOMIC DNA]</scope>
</reference>
<sequence length="1061" mass="115736">MVRNMSGGCFCKDLDIDFISQSNFICTGCSDNLPASTIKRLSFKKRPRGGPDNTEASRNVASSSQWHSAESLLSNKDGTKEVATSLSTRGRPPLPPTAEKKTSRYNPKVSDAEATQSMVEKATGKTQEVISPIPPQPLPRRRLASFGGLSCPESSSLFTGLGAYNQFKDGNQPGATGNLPAYVGSSLGSTQSLKVSPQSSGRSTPVTGLGSAQLQNVRDQMVAALQKLKELEEQVKLIPVLDLKISVLQEEKRQLLYELRKHKDEDSSAIWEKNYCPEWLGSSTQYTDGTVHKERECEELPGERQYSTSDTDKDRSIACCEHQCQKKSCSTVPSTVNTSVEARPSTKCQGVGNHVTVCDASTGEATEMKSIGISCCTMILQNVRAGPDVQWRVREVVDIADKNVGVQILTASQGVGTCVKLCDTGTNTDRLWTDNGVSSVNENFCGDHCIDQGIMASPETASQHTNTVRNLVSRFTNTRQAFNTDSITNTIITSQDKHTNTPATITRTVSVGSRVQDIQAPPQTRTIGVGTSHFAENDTLQPNFVSKVMRDASVGFINIHENFLIGIKTRNMASGPSHLPDPLKTRSVGVGDGRIWDSPPKEKTECTMQKFLTEHKDLLKEENMCISNQPKSSQRNVSPTQPCKITQEGNVLESADREAQMTCPDDDTCTGAKPNEVRRMIQMLEQQTSTLQGKDSKVAHPSSVCKKKNSDQSCSISRKNMRLMRVTTGLEPISSTITSNVGTAVEKKQINKAANKKNSEEVKEKKSYKHFSSKRLKGLAKSSSQESCRFKLSEKMLHACQNLKMHLSDGTDKRPKDFKDAIQMLKQEWFNISGQKSAAADTVEDYLSAFQDFSPLVLKYVVNMADNNGNTALHYCVSYSNFGVVKKLLNTDICNVNQQNKAGYTPIMLAALAAVACPEHMSVVKELFSKGDVNAKASQAGQTALMLAVSHGSLEMVHALLEQGADVNLQDDEGSTALMCASEHGHIEIVKLLLKQPNCDATLTDSDESTALSIALEGGHKEIAVLLYAHANFSKGCTGVSSLIQLLSTLRNILILNMNLF</sequence>
<dbReference type="GO" id="GO:0005737">
    <property type="term" value="C:cytoplasm"/>
    <property type="evidence" value="ECO:0007669"/>
    <property type="project" value="TreeGrafter"/>
</dbReference>
<feature type="repeat" description="ANK" evidence="5">
    <location>
        <begin position="973"/>
        <end position="995"/>
    </location>
</feature>
<dbReference type="Gene3D" id="1.25.40.20">
    <property type="entry name" value="Ankyrin repeat-containing domain"/>
    <property type="match status" value="1"/>
</dbReference>
<keyword evidence="2" id="KW-0677">Repeat</keyword>
<keyword evidence="1" id="KW-0597">Phosphoprotein</keyword>
<feature type="repeat" description="ANK" evidence="5">
    <location>
        <begin position="940"/>
        <end position="972"/>
    </location>
</feature>
<feature type="region of interest" description="Disordered" evidence="6">
    <location>
        <begin position="576"/>
        <end position="602"/>
    </location>
</feature>
<gene>
    <name evidence="7" type="ORF">WMY93_021194</name>
</gene>
<evidence type="ECO:0000256" key="5">
    <source>
        <dbReference type="PROSITE-ProRule" id="PRU00023"/>
    </source>
</evidence>
<proteinExistence type="predicted"/>
<dbReference type="PANTHER" id="PTHR24168">
    <property type="entry name" value="KN MOTIF AND ANKYRIN REPEAT DOMAIN-CONTAINING"/>
    <property type="match status" value="1"/>
</dbReference>
<evidence type="ECO:0000256" key="2">
    <source>
        <dbReference type="ARBA" id="ARBA00022737"/>
    </source>
</evidence>
<dbReference type="FunFam" id="1.25.40.20:FF:000017">
    <property type="entry name" value="KN motif and ankyrin repeat domain-containing protein 1"/>
    <property type="match status" value="1"/>
</dbReference>
<dbReference type="EMBL" id="JBBPFD010000015">
    <property type="protein sequence ID" value="KAK7895869.1"/>
    <property type="molecule type" value="Genomic_DNA"/>
</dbReference>
<feature type="compositionally biased region" description="Polar residues" evidence="6">
    <location>
        <begin position="54"/>
        <end position="88"/>
    </location>
</feature>
<evidence type="ECO:0000256" key="6">
    <source>
        <dbReference type="SAM" id="MobiDB-lite"/>
    </source>
</evidence>
<dbReference type="Pfam" id="PF12796">
    <property type="entry name" value="Ank_2"/>
    <property type="match status" value="1"/>
</dbReference>
<dbReference type="PANTHER" id="PTHR24168:SF19">
    <property type="entry name" value="KN MOTIF AND ANKYRIN REPEAT DOMAIN-CONTAINING PROTEIN 1"/>
    <property type="match status" value="1"/>
</dbReference>
<dbReference type="Pfam" id="PF00023">
    <property type="entry name" value="Ank"/>
    <property type="match status" value="1"/>
</dbReference>
<keyword evidence="8" id="KW-1185">Reference proteome</keyword>
<evidence type="ECO:0000313" key="7">
    <source>
        <dbReference type="EMBL" id="KAK7895869.1"/>
    </source>
</evidence>
<dbReference type="InterPro" id="IPR036770">
    <property type="entry name" value="Ankyrin_rpt-contain_sf"/>
</dbReference>
<keyword evidence="4" id="KW-0175">Coiled coil</keyword>
<evidence type="ECO:0000256" key="1">
    <source>
        <dbReference type="ARBA" id="ARBA00022553"/>
    </source>
</evidence>
<feature type="region of interest" description="Disordered" evidence="6">
    <location>
        <begin position="42"/>
        <end position="146"/>
    </location>
</feature>
<protein>
    <recommendedName>
        <fullName evidence="9">KN motif and ankyrin repeat domain-containing protein 1</fullName>
    </recommendedName>
</protein>
<evidence type="ECO:0000256" key="4">
    <source>
        <dbReference type="ARBA" id="ARBA00023054"/>
    </source>
</evidence>
<evidence type="ECO:0000256" key="3">
    <source>
        <dbReference type="ARBA" id="ARBA00023043"/>
    </source>
</evidence>
<name>A0AAW0NL70_9GOBI</name>
<dbReference type="InterPro" id="IPR002110">
    <property type="entry name" value="Ankyrin_rpt"/>
</dbReference>
<organism evidence="7 8">
    <name type="scientific">Mugilogobius chulae</name>
    <name type="common">yellowstripe goby</name>
    <dbReference type="NCBI Taxonomy" id="88201"/>
    <lineage>
        <taxon>Eukaryota</taxon>
        <taxon>Metazoa</taxon>
        <taxon>Chordata</taxon>
        <taxon>Craniata</taxon>
        <taxon>Vertebrata</taxon>
        <taxon>Euteleostomi</taxon>
        <taxon>Actinopterygii</taxon>
        <taxon>Neopterygii</taxon>
        <taxon>Teleostei</taxon>
        <taxon>Neoteleostei</taxon>
        <taxon>Acanthomorphata</taxon>
        <taxon>Gobiaria</taxon>
        <taxon>Gobiiformes</taxon>
        <taxon>Gobioidei</taxon>
        <taxon>Gobiidae</taxon>
        <taxon>Gobionellinae</taxon>
        <taxon>Mugilogobius</taxon>
    </lineage>
</organism>
<dbReference type="PROSITE" id="PS50088">
    <property type="entry name" value="ANK_REPEAT"/>
    <property type="match status" value="2"/>
</dbReference>
<evidence type="ECO:0008006" key="9">
    <source>
        <dbReference type="Google" id="ProtNLM"/>
    </source>
</evidence>
<feature type="region of interest" description="Disordered" evidence="6">
    <location>
        <begin position="653"/>
        <end position="673"/>
    </location>
</feature>
<dbReference type="AlphaFoldDB" id="A0AAW0NL70"/>
<feature type="compositionally biased region" description="Polar residues" evidence="6">
    <location>
        <begin position="113"/>
        <end position="129"/>
    </location>
</feature>